<dbReference type="CDD" id="cd00060">
    <property type="entry name" value="FHA"/>
    <property type="match status" value="1"/>
</dbReference>
<dbReference type="InterPro" id="IPR016185">
    <property type="entry name" value="PreATP-grasp_dom_sf"/>
</dbReference>
<feature type="region of interest" description="Disordered" evidence="11">
    <location>
        <begin position="2282"/>
        <end position="2305"/>
    </location>
</feature>
<dbReference type="PROSITE" id="PS50980">
    <property type="entry name" value="COA_CT_NTER"/>
    <property type="match status" value="1"/>
</dbReference>
<evidence type="ECO:0000259" key="12">
    <source>
        <dbReference type="PROSITE" id="PS50006"/>
    </source>
</evidence>
<evidence type="ECO:0000256" key="1">
    <source>
        <dbReference type="ARBA" id="ARBA00001953"/>
    </source>
</evidence>
<dbReference type="Pfam" id="PF00498">
    <property type="entry name" value="FHA"/>
    <property type="match status" value="1"/>
</dbReference>
<dbReference type="Gene3D" id="3.90.226.10">
    <property type="entry name" value="2-enoyl-CoA Hydratase, Chain A, domain 1"/>
    <property type="match status" value="2"/>
</dbReference>
<feature type="domain" description="CoA carboxyltransferase N-terminal" evidence="16">
    <location>
        <begin position="1433"/>
        <end position="1775"/>
    </location>
</feature>
<evidence type="ECO:0000259" key="13">
    <source>
        <dbReference type="PROSITE" id="PS50968"/>
    </source>
</evidence>
<dbReference type="InterPro" id="IPR011053">
    <property type="entry name" value="Single_hybrid_motif"/>
</dbReference>
<feature type="domain" description="Biotin carboxylation" evidence="15">
    <location>
        <begin position="22"/>
        <end position="519"/>
    </location>
</feature>
<dbReference type="InterPro" id="IPR005482">
    <property type="entry name" value="Biotin_COase_C"/>
</dbReference>
<keyword evidence="7" id="KW-0511">Multifunctional enzyme</keyword>
<feature type="region of interest" description="Disordered" evidence="11">
    <location>
        <begin position="2665"/>
        <end position="2698"/>
    </location>
</feature>
<comment type="cofactor">
    <cofactor evidence="1">
        <name>biotin</name>
        <dbReference type="ChEBI" id="CHEBI:57586"/>
    </cofactor>
</comment>
<dbReference type="OMA" id="PTPKGHC"/>
<comment type="caution">
    <text evidence="17">The sequence shown here is derived from an EMBL/GenBank/DDBJ whole genome shotgun (WGS) entry which is preliminary data.</text>
</comment>
<dbReference type="PROSITE" id="PS50968">
    <property type="entry name" value="BIOTINYL_LIPOYL"/>
    <property type="match status" value="1"/>
</dbReference>
<dbReference type="SMART" id="SM00878">
    <property type="entry name" value="Biotin_carb_C"/>
    <property type="match status" value="1"/>
</dbReference>
<dbReference type="PANTHER" id="PTHR45728">
    <property type="entry name" value="ACETYL-COA CARBOXYLASE, ISOFORM A"/>
    <property type="match status" value="1"/>
</dbReference>
<dbReference type="SUPFAM" id="SSF52096">
    <property type="entry name" value="ClpP/crotonase"/>
    <property type="match status" value="2"/>
</dbReference>
<keyword evidence="18" id="KW-1185">Reference proteome</keyword>
<dbReference type="Proteomes" id="UP000553632">
    <property type="component" value="Unassembled WGS sequence"/>
</dbReference>
<dbReference type="Pfam" id="PF00289">
    <property type="entry name" value="Biotin_carb_N"/>
    <property type="match status" value="1"/>
</dbReference>
<evidence type="ECO:0000256" key="11">
    <source>
        <dbReference type="SAM" id="MobiDB-lite"/>
    </source>
</evidence>
<evidence type="ECO:0000256" key="9">
    <source>
        <dbReference type="ARBA" id="ARBA00048600"/>
    </source>
</evidence>
<dbReference type="InterPro" id="IPR049076">
    <property type="entry name" value="ACCA"/>
</dbReference>
<dbReference type="Pfam" id="PF02785">
    <property type="entry name" value="Biotin_carb_C"/>
    <property type="match status" value="1"/>
</dbReference>
<evidence type="ECO:0000256" key="7">
    <source>
        <dbReference type="ARBA" id="ARBA00023268"/>
    </source>
</evidence>
<dbReference type="GO" id="GO:0046872">
    <property type="term" value="F:metal ion binding"/>
    <property type="evidence" value="ECO:0007669"/>
    <property type="project" value="InterPro"/>
</dbReference>
<organism evidence="17 18">
    <name type="scientific">Perkinsus olseni</name>
    <name type="common">Perkinsus atlanticus</name>
    <dbReference type="NCBI Taxonomy" id="32597"/>
    <lineage>
        <taxon>Eukaryota</taxon>
        <taxon>Sar</taxon>
        <taxon>Alveolata</taxon>
        <taxon>Perkinsozoa</taxon>
        <taxon>Perkinsea</taxon>
        <taxon>Perkinsida</taxon>
        <taxon>Perkinsidae</taxon>
        <taxon>Perkinsus</taxon>
    </lineage>
</organism>
<evidence type="ECO:0000259" key="16">
    <source>
        <dbReference type="PROSITE" id="PS50980"/>
    </source>
</evidence>
<dbReference type="Pfam" id="PF01039">
    <property type="entry name" value="Carboxyl_trans"/>
    <property type="match status" value="1"/>
</dbReference>
<dbReference type="Pfam" id="PF02786">
    <property type="entry name" value="CPSase_L_D2"/>
    <property type="match status" value="1"/>
</dbReference>
<evidence type="ECO:0000256" key="10">
    <source>
        <dbReference type="PROSITE-ProRule" id="PRU00409"/>
    </source>
</evidence>
<dbReference type="PANTHER" id="PTHR45728:SF3">
    <property type="entry name" value="ACETYL-COA CARBOXYLASE"/>
    <property type="match status" value="1"/>
</dbReference>
<feature type="region of interest" description="Disordered" evidence="11">
    <location>
        <begin position="964"/>
        <end position="996"/>
    </location>
</feature>
<dbReference type="InterPro" id="IPR029045">
    <property type="entry name" value="ClpP/crotonase-like_dom_sf"/>
</dbReference>
<dbReference type="PROSITE" id="PS00867">
    <property type="entry name" value="CPSASE_2"/>
    <property type="match status" value="1"/>
</dbReference>
<dbReference type="FunFam" id="3.30.1490.20:FF:000003">
    <property type="entry name" value="acetyl-CoA carboxylase isoform X1"/>
    <property type="match status" value="1"/>
</dbReference>
<name>A0A7J6RYM5_PEROL</name>
<feature type="domain" description="FHA" evidence="12">
    <location>
        <begin position="2564"/>
        <end position="2625"/>
    </location>
</feature>
<dbReference type="UniPathway" id="UPA00655">
    <property type="reaction ID" value="UER00711"/>
</dbReference>
<dbReference type="CDD" id="cd06850">
    <property type="entry name" value="biotinyl_domain"/>
    <property type="match status" value="1"/>
</dbReference>
<feature type="compositionally biased region" description="Basic and acidic residues" evidence="11">
    <location>
        <begin position="2393"/>
        <end position="2402"/>
    </location>
</feature>
<keyword evidence="4 10" id="KW-0547">Nucleotide-binding</keyword>
<evidence type="ECO:0000256" key="2">
    <source>
        <dbReference type="ARBA" id="ARBA00004956"/>
    </source>
</evidence>
<dbReference type="GO" id="GO:0003989">
    <property type="term" value="F:acetyl-CoA carboxylase activity"/>
    <property type="evidence" value="ECO:0007669"/>
    <property type="project" value="UniProtKB-EC"/>
</dbReference>
<dbReference type="Gene3D" id="2.60.200.20">
    <property type="match status" value="1"/>
</dbReference>
<feature type="compositionally biased region" description="Low complexity" evidence="11">
    <location>
        <begin position="2371"/>
        <end position="2391"/>
    </location>
</feature>
<dbReference type="Gene3D" id="2.40.460.10">
    <property type="entry name" value="Biotin dependent carboxylase carboxyltransferase"/>
    <property type="match status" value="1"/>
</dbReference>
<dbReference type="GO" id="GO:2001295">
    <property type="term" value="P:malonyl-CoA biosynthetic process"/>
    <property type="evidence" value="ECO:0007669"/>
    <property type="project" value="UniProtKB-UniPathway"/>
</dbReference>
<dbReference type="InterPro" id="IPR011764">
    <property type="entry name" value="Biotin_carboxylation_dom"/>
</dbReference>
<reference evidence="17 18" key="1">
    <citation type="submission" date="2020-04" db="EMBL/GenBank/DDBJ databases">
        <title>Perkinsus olseni comparative genomics.</title>
        <authorList>
            <person name="Bogema D.R."/>
        </authorList>
    </citation>
    <scope>NUCLEOTIDE SEQUENCE [LARGE SCALE GENOMIC DNA]</scope>
    <source>
        <strain evidence="17 18">ATCC PRA-207</strain>
    </source>
</reference>
<evidence type="ECO:0000256" key="5">
    <source>
        <dbReference type="ARBA" id="ARBA00022840"/>
    </source>
</evidence>
<evidence type="ECO:0000259" key="15">
    <source>
        <dbReference type="PROSITE" id="PS50979"/>
    </source>
</evidence>
<comment type="catalytic activity">
    <reaction evidence="8">
        <text>hydrogencarbonate + acetyl-CoA + ATP = malonyl-CoA + ADP + phosphate + H(+)</text>
        <dbReference type="Rhea" id="RHEA:11308"/>
        <dbReference type="ChEBI" id="CHEBI:15378"/>
        <dbReference type="ChEBI" id="CHEBI:17544"/>
        <dbReference type="ChEBI" id="CHEBI:30616"/>
        <dbReference type="ChEBI" id="CHEBI:43474"/>
        <dbReference type="ChEBI" id="CHEBI:57288"/>
        <dbReference type="ChEBI" id="CHEBI:57384"/>
        <dbReference type="ChEBI" id="CHEBI:456216"/>
        <dbReference type="EC" id="6.4.1.2"/>
    </reaction>
</comment>
<gene>
    <name evidence="17" type="primary">ACC2_2</name>
    <name evidence="17" type="ORF">FOZ63_003134</name>
</gene>
<proteinExistence type="predicted"/>
<feature type="domain" description="Lipoyl-binding" evidence="13">
    <location>
        <begin position="677"/>
        <end position="751"/>
    </location>
</feature>
<dbReference type="PROSITE" id="PS50006">
    <property type="entry name" value="FHA_DOMAIN"/>
    <property type="match status" value="1"/>
</dbReference>
<dbReference type="InterPro" id="IPR011054">
    <property type="entry name" value="Rudment_hybrid_motif"/>
</dbReference>
<keyword evidence="6" id="KW-0092">Biotin</keyword>
<dbReference type="Pfam" id="PF00364">
    <property type="entry name" value="Biotin_lipoyl"/>
    <property type="match status" value="1"/>
</dbReference>
<evidence type="ECO:0000313" key="17">
    <source>
        <dbReference type="EMBL" id="KAF4725593.1"/>
    </source>
</evidence>
<feature type="compositionally biased region" description="Acidic residues" evidence="11">
    <location>
        <begin position="2429"/>
        <end position="2446"/>
    </location>
</feature>
<feature type="region of interest" description="Disordered" evidence="11">
    <location>
        <begin position="2371"/>
        <end position="2402"/>
    </location>
</feature>
<dbReference type="EMBL" id="JABANO010022182">
    <property type="protein sequence ID" value="KAF4725593.1"/>
    <property type="molecule type" value="Genomic_DNA"/>
</dbReference>
<protein>
    <submittedName>
        <fullName evidence="17">Acetyl-CoA carboxylase, variant 2</fullName>
    </submittedName>
</protein>
<evidence type="ECO:0000256" key="6">
    <source>
        <dbReference type="ARBA" id="ARBA00023267"/>
    </source>
</evidence>
<evidence type="ECO:0000313" key="18">
    <source>
        <dbReference type="Proteomes" id="UP000553632"/>
    </source>
</evidence>
<dbReference type="InterPro" id="IPR000089">
    <property type="entry name" value="Biotin_lipoyl"/>
</dbReference>
<dbReference type="SUPFAM" id="SSF56059">
    <property type="entry name" value="Glutathione synthetase ATP-binding domain-like"/>
    <property type="match status" value="1"/>
</dbReference>
<comment type="pathway">
    <text evidence="2">Lipid metabolism; malonyl-CoA biosynthesis; malonyl-CoA from acetyl-CoA: step 1/1.</text>
</comment>
<keyword evidence="3" id="KW-0436">Ligase</keyword>
<dbReference type="PROSITE" id="PS50979">
    <property type="entry name" value="BC"/>
    <property type="match status" value="1"/>
</dbReference>
<feature type="region of interest" description="Disordered" evidence="11">
    <location>
        <begin position="2422"/>
        <end position="2462"/>
    </location>
</feature>
<evidence type="ECO:0000256" key="4">
    <source>
        <dbReference type="ARBA" id="ARBA00022741"/>
    </source>
</evidence>
<evidence type="ECO:0000256" key="3">
    <source>
        <dbReference type="ARBA" id="ARBA00022598"/>
    </source>
</evidence>
<dbReference type="GO" id="GO:0006633">
    <property type="term" value="P:fatty acid biosynthetic process"/>
    <property type="evidence" value="ECO:0007669"/>
    <property type="project" value="TreeGrafter"/>
</dbReference>
<dbReference type="InterPro" id="IPR008984">
    <property type="entry name" value="SMAD_FHA_dom_sf"/>
</dbReference>
<sequence>MSLSTPAAAYLHRQSSTTTELRPLRILVANNGLSACKFIRSTAKAQLQPETCIARGVDLYIMETPDDREAGLSYRAEPNPLVPPGCGVRVVPVETPPGPGANNYGNVQVIRRLAVENECDMIWPGWGHASENPELPEAFENTGIEFIGPSAKCMKLLGDKAESTITAKKCGVPCIPWSGDYPDLATEGFVADAEAAAECCDRIGYPCMIKAAMGGGGKGIRMVSRREEVADKYDLVRGEIPTGGIMVMRCVTRARHFEVQILADKYNNVVALSTRDCSLQRRQQKMVEEGPVVHTSHERVLEMQDCAARLCAEVGYVSAGTVEFLYDIETDEYYFLEVNTRLQVEHPVTELLSGVNLPSAMIQVALGKSLNEIPDVAAFLADPERYRFKDRHVMACRITAEAADDGFRPTSGVVERVKLYEDQISYEELNEDVFLYYFSIAADGKNKAAITQYSDSQFGHIFVVGSDRRDAVRRMVEVLRNVEVVGEIKCSVDYIREVMRTSEFENDTYHTNWLLSPTEGQRVITKAIAMDSVVNGSLVLAKVGVAASICKFLYRSRRAESQFEAKLSAAQLPAHLATTMHEDVVLGKCGRLPYRPCKFLSQVSATGPNSFCVTIQMPDGEKIMIPYLHAEPVAGDVYEFRLSGWQFNATGQRIVFAPHGEMLTMYFGECKSECWEIIREIDPHEVRSQMAGSVHSLKVSDGDRVEAGEVICQVEAMKMFMPILMPFTGVIKFNVAPGSTLKVNDLIATLTELEVDDPAKLEDCKPMVYSDAKVLHKRRMPVQFDPTDVENIMKGYELIGMTPHEFVGKLTEYVRREGKRADGSFDTTTAERILEMLIRVEDPADEMLDHLSHMNPGASRLALSVAKAGLVDPKDMGLLMDIARSRRNTRLRVDIAMCVIAVLWENSAWVDALEKIQKWKTADMENLKLAAGALTLRANGITTSDAPAEPMLTVIDEVSLGKTDASTASPNELSSMSSDGNSSSEESASGLQPMVKSPLKRMIRNDSIRSLFERALGRRPSAVGNISGGMRLEVVKDLFPVSKDNITDPYTYYAQLNFNLQSATEMRWSESVVSGIRKLDNLLAASVHLSESTSYVAEVVSMYQRMRRELTMGGPCLGDRRTHLRIDVKPARVLEGVSDEVCAEALCAGLNEGGEAVNKEAPVASVAVVLGPNRRFFFHNSAVVSEAKFVELSLYRNAPPHRWQEMECSRFKNYTLTPLPLSPCPNAYSPLSPQDVTDFVSVVKATPRECNKGKWSEPILSASAFVTGSAKDRSLSTAVKLVESAMIAALDSLMINTKGPRRTNQQCNRMYLSVSCPGWENAEDSDEDAEDMGDNSAVLGRSLSQAEKTVAAAVRGYSSVLWAYANDLEVRLSFGEHMPIRVFARGTPSRVDVTTTAYHEVRHPTTGVLQLRRLPNPNDGSLAESDGVDVDSPLQQPAGVTVRRHAAERLDTTYVYDFLELFEQAVREEWRRKKSGHEARIILSETKRFVKVEELRLKPGMEDPLRDKDPASMLDFVPNSPGTNNIGMVAWKLTMKMPEWPAGREVYVVANDITFIQGSFAPKEDDLFYYVSKLARLTGAPRLYIAGNSGARLGIAKEVFARFKVAWREDSPDEVDYLYLDREDYEAIPNSVRGMWEGDRFKITTIIGKEHGIGIECLSASGLIAGETSLTYNQNMTMTYVTARTVGIGSYLARLSQRVIQKRTAPIILTGFKALNSVLGKEIYTSNDDIGGPHVMFTNGITQTTVDDDLSGVREMVRRIAMLREPQTQLNKMPHVDGPDCIYDKHSFEEQMEGWAPSVRVGRAAIGGSPVGIVMSATETTTAVRLADPADLSSSEKTITYEPGVLYANGVSKVAQTVSDLLTEELPLVMVLNSRKVDSTDIEMNHNISQLVEELVRFEKTGKPLIVLPAKGCLLSTEVKTAIESAAPGSYIFDNSYGSRDMWTCLSLADSESYSWNELRSWLACFLGCEPQQFIGVTGANDEIDEIKKELLGYMKEGYGSLVESVVQSQNKGNPLVAGPSAALTSAKSASFIMIPSYRHGVLINNYSEDLFGVDLYKKRSSGAMLEDPQVTAARKCSVSHLAHQWYSPKPYSTVPDPETAAAQDRRLCVPQHLLFGHAGDVDKDPRRNLQRREFYSSHQFFYQNPDASGEIKQAHKVPSKLFLGDPQDLQGVAPVPTNLVQRSRSRWSDEAAADPFATTNSLHFRSRSLNLPQDVPRHPRRMGEFTAAVSRNYHKLGLREAIAATAGGGGRLIVDWWMSLEHSSERGVTQADLKQVDIDAEFKSSSSSEGSESEGEDDGRPESTPEMLMRVVAVGGELAKQMTDKWVSDNQTGLKYCYSGSEKKLFMWNPRSQSMYHWKSRGSMDFMWQANQSSQQQQGQAQPQAAVAEAPKSSDDAEQADHEEKVLWMTYIPSSYLWGKDPQKNLDSPEESAEDNDAAGDDEESVPSSTTEPKHKKARMAADNASMLAKCDARVPGFKDFAKRWAIDVNIMRHFAKHDGMLIRHVIDSFKPTKAKAKNALQKYLQGLTKFPQKWRIVAACRQAVLLEEAEGETRELVPPRSVVVGLAEEDLRGPSDESVTRLVLPPDAGYVSPEHFRIFPLGDDFYVQDLGSDYGITVDGLRYRSTDGPIGPLKDGSIISIGGGSQHAPPMFLCEFNTPEKLRKRRVEPATPSSPEEATTDADAASDATNGQKNGEFSLSGSVAGLLNGMATTARDRPALRVLLPEQFQRAEARNQLLKETCKHQRNPIDPSVVTGEGCKAMLDCMYKDDSTIISRHNDRLTQRI</sequence>
<dbReference type="InterPro" id="IPR000253">
    <property type="entry name" value="FHA_dom"/>
</dbReference>
<feature type="domain" description="ATP-grasp" evidence="14">
    <location>
        <begin position="164"/>
        <end position="366"/>
    </location>
</feature>
<dbReference type="InterPro" id="IPR034733">
    <property type="entry name" value="AcCoA_carboxyl_beta"/>
</dbReference>
<dbReference type="GO" id="GO:0004075">
    <property type="term" value="F:biotin carboxylase activity"/>
    <property type="evidence" value="ECO:0007669"/>
    <property type="project" value="UniProtKB-EC"/>
</dbReference>
<dbReference type="GO" id="GO:0005524">
    <property type="term" value="F:ATP binding"/>
    <property type="evidence" value="ECO:0007669"/>
    <property type="project" value="UniProtKB-UniRule"/>
</dbReference>
<evidence type="ECO:0000259" key="14">
    <source>
        <dbReference type="PROSITE" id="PS50975"/>
    </source>
</evidence>
<comment type="catalytic activity">
    <reaction evidence="9">
        <text>N(6)-biotinyl-L-lysyl-[protein] + hydrogencarbonate + ATP = N(6)-carboxybiotinyl-L-lysyl-[protein] + ADP + phosphate + H(+)</text>
        <dbReference type="Rhea" id="RHEA:13501"/>
        <dbReference type="Rhea" id="RHEA-COMP:10505"/>
        <dbReference type="Rhea" id="RHEA-COMP:10506"/>
        <dbReference type="ChEBI" id="CHEBI:15378"/>
        <dbReference type="ChEBI" id="CHEBI:17544"/>
        <dbReference type="ChEBI" id="CHEBI:30616"/>
        <dbReference type="ChEBI" id="CHEBI:43474"/>
        <dbReference type="ChEBI" id="CHEBI:83144"/>
        <dbReference type="ChEBI" id="CHEBI:83145"/>
        <dbReference type="ChEBI" id="CHEBI:456216"/>
        <dbReference type="EC" id="6.3.4.14"/>
    </reaction>
</comment>
<keyword evidence="5 10" id="KW-0067">ATP-binding</keyword>
<dbReference type="SUPFAM" id="SSF49879">
    <property type="entry name" value="SMAD/FHA domain"/>
    <property type="match status" value="1"/>
</dbReference>
<evidence type="ECO:0000256" key="8">
    <source>
        <dbReference type="ARBA" id="ARBA00048065"/>
    </source>
</evidence>
<dbReference type="SUPFAM" id="SSF51246">
    <property type="entry name" value="Rudiment single hybrid motif"/>
    <property type="match status" value="1"/>
</dbReference>
<dbReference type="InterPro" id="IPR011762">
    <property type="entry name" value="COA_CT_N"/>
</dbReference>
<dbReference type="InterPro" id="IPR011761">
    <property type="entry name" value="ATP-grasp"/>
</dbReference>
<dbReference type="InterPro" id="IPR005481">
    <property type="entry name" value="BC-like_N"/>
</dbReference>
<dbReference type="Gene3D" id="2.40.50.100">
    <property type="match status" value="1"/>
</dbReference>
<dbReference type="SUPFAM" id="SSF52440">
    <property type="entry name" value="PreATP-grasp domain"/>
    <property type="match status" value="1"/>
</dbReference>
<dbReference type="PROSITE" id="PS00866">
    <property type="entry name" value="CPSASE_1"/>
    <property type="match status" value="1"/>
</dbReference>
<dbReference type="Gene3D" id="3.30.470.20">
    <property type="entry name" value="ATP-grasp fold, B domain"/>
    <property type="match status" value="1"/>
</dbReference>
<accession>A0A7J6RYM5</accession>
<dbReference type="SUPFAM" id="SSF51230">
    <property type="entry name" value="Single hybrid motif"/>
    <property type="match status" value="1"/>
</dbReference>
<feature type="compositionally biased region" description="Low complexity" evidence="11">
    <location>
        <begin position="972"/>
        <end position="989"/>
    </location>
</feature>
<dbReference type="InterPro" id="IPR005479">
    <property type="entry name" value="CPAse_ATP-bd"/>
</dbReference>
<dbReference type="PROSITE" id="PS50975">
    <property type="entry name" value="ATP_GRASP"/>
    <property type="match status" value="1"/>
</dbReference>